<feature type="region of interest" description="Disordered" evidence="2">
    <location>
        <begin position="887"/>
        <end position="911"/>
    </location>
</feature>
<dbReference type="Proteomes" id="UP000275385">
    <property type="component" value="Unassembled WGS sequence"/>
</dbReference>
<evidence type="ECO:0000256" key="2">
    <source>
        <dbReference type="SAM" id="MobiDB-lite"/>
    </source>
</evidence>
<organism evidence="4 5">
    <name type="scientific">Coniochaeta pulveracea</name>
    <dbReference type="NCBI Taxonomy" id="177199"/>
    <lineage>
        <taxon>Eukaryota</taxon>
        <taxon>Fungi</taxon>
        <taxon>Dikarya</taxon>
        <taxon>Ascomycota</taxon>
        <taxon>Pezizomycotina</taxon>
        <taxon>Sordariomycetes</taxon>
        <taxon>Sordariomycetidae</taxon>
        <taxon>Coniochaetales</taxon>
        <taxon>Coniochaetaceae</taxon>
        <taxon>Coniochaeta</taxon>
    </lineage>
</organism>
<dbReference type="STRING" id="177199.A0A420YEA2"/>
<dbReference type="EMBL" id="QVQW01000015">
    <property type="protein sequence ID" value="RKU46223.1"/>
    <property type="molecule type" value="Genomic_DNA"/>
</dbReference>
<sequence>MAEYGRVPDTHLAEHESDPEGRQRGYIKATDYSLPYTSQWSRLHKEECNKVLRCLNCSYLSTPGVPPTLVALKQHAQSLCRLIILLCPSLQIGQINADNQARNEAPAEGVQGKEDLEKVLKFHEGDAFDFLSDLSTPYTTEDPLHHLTLNSLVNEVAGRSDIAGSYYHCPLTETAPRAKGEPTKPHANHHNLIMHANACLERLDHEFSSEGGLMAILPSDGPEDSKDKESARNSLLGQWLAFTQHLVRRSHELELSYGNALDVLAGDAAVPYAALALAGLPDARNLGRQIAYPQDKWLLANAGDDVFQYIHKLLDNAEVVATEKEKHWKSQGVSGERHWYAHRGGEEASRGIIQVNVRTRYYRLAGTGHGTIFVVPGWEHHPGVEHTRMLEGQPKIVGTPMGLIPTRVSELEKKIDEEREGLKKEVEGMGKRMMDAEHDVQVYEADLDRLAAENEALRRLVDGDAGDIAEELVSLQLKLEMVMRELEESKKMAHDAEPWACGNKTSHGVYILSPTDSSLDLLFLNTSETLDAASLKPQTLTSGVPFAYGNTSFTASVDDNETLTVFTGDCSSSTEQYVWTYGTTDIAAKGQLWTKESISRVDSSSTTSQGAPYYLGASLSYSATIEPVLSAPETYAYGGMCPWLNSSASTWQSSATYTNRMVKLSTTDGQGPYVFESVSSYGPPIAEAGFSFTALTPAISNRSGVVTQEINHVLLGGHTRNAFINMSTAAVWSLPEEAWNTVLINGPSLDDSESSGPDLAVREREGTAGHVVEPRSGHTAVLNENGTALFILGGWVDNVTTAAKPQLVVIDMEPSLSEWQWSIPTAAQPSGPGIYGHGAVLLPGNVMMVYGGYTTESDIAKRAATQLPMFLNLTSLTWSNKYINPTSGTSTGSTTNPSAGSPPHSSNEDEDFRSRLGLGLGLGIGCPFVLLVILAICLYKRRARKRRERDEIVRGLSQDASRFLSAENEDEMIGPSHDFDPNWAPPPGWNGSAARDWYTGGSDPYFLGSRSLGYETLRGPPGRTPTLPPMALERASSTRSRAAARGLYIPTTGIGATGAYEFASSAGHKTTTAAGGIHPIYEAEDEDGEQNGNVIGVGDTSPTYRHHQAPSSEAGSDPFITPTTTPHGLGPNNGTAYFPPPSRSSATPSPEHILHRPRPQDAEVTEWVADVDVADAVLTARIGPHGTTTTSLTTTTPPKQGTQTPSRLVPSRPHSLILPLASADNAGSNSDEARTGSNLSESAHSHFSFTRSSSVRHTGVHPGPVPERMDSSSGSSDKTYNTAKTTHGNFVTLRDEGPALLMGGAGKNVPTLNLRRNKRRRTMIETDDPADVYENSPPGSPSKSKPRRSVGWLGSLRRVFSGPSTPSSTRGDSPFHTDHDKTGDSGHGSDFEARLVGMGPGGRLLRRKQGKEAWTGGGQEQDEDDEEWDVERAVEQRLVQIMFTVPKERLRVVNAEIEKEEEVTIVDPDEEESGSEDEERLFDQRGSRYRREEEKEPEKEESRHEEERADHMDDRDPEKEAMLRREEKKPAYTQERDPEKQAMIKLVEPDSPYPDKERDRHRHRRQMSGISTDESDAMLERTLTVPSYRASSDDYVRLSVDGGALTPILTPVSFRMAQAMTIERPKTKVLQMVESIESLGRKGSPSGTPTK</sequence>
<keyword evidence="1" id="KW-0175">Coiled coil</keyword>
<feature type="compositionally biased region" description="Low complexity" evidence="2">
    <location>
        <begin position="887"/>
        <end position="903"/>
    </location>
</feature>
<feature type="compositionally biased region" description="Polar residues" evidence="2">
    <location>
        <begin position="1225"/>
        <end position="1256"/>
    </location>
</feature>
<feature type="region of interest" description="Disordered" evidence="2">
    <location>
        <begin position="1463"/>
        <end position="1577"/>
    </location>
</feature>
<proteinExistence type="predicted"/>
<feature type="coiled-coil region" evidence="1">
    <location>
        <begin position="433"/>
        <end position="492"/>
    </location>
</feature>
<gene>
    <name evidence="4" type="ORF">DL546_003923</name>
</gene>
<feature type="compositionally biased region" description="Basic and acidic residues" evidence="2">
    <location>
        <begin position="1"/>
        <end position="23"/>
    </location>
</feature>
<feature type="region of interest" description="Disordered" evidence="2">
    <location>
        <begin position="1083"/>
        <end position="1135"/>
    </location>
</feature>
<dbReference type="SUPFAM" id="SSF50965">
    <property type="entry name" value="Galactose oxidase, central domain"/>
    <property type="match status" value="1"/>
</dbReference>
<keyword evidence="5" id="KW-1185">Reference proteome</keyword>
<keyword evidence="3" id="KW-0812">Transmembrane</keyword>
<dbReference type="InterPro" id="IPR015915">
    <property type="entry name" value="Kelch-typ_b-propeller"/>
</dbReference>
<feature type="region of interest" description="Disordered" evidence="2">
    <location>
        <begin position="1184"/>
        <end position="1285"/>
    </location>
</feature>
<accession>A0A420YEA2</accession>
<evidence type="ECO:0000313" key="4">
    <source>
        <dbReference type="EMBL" id="RKU46223.1"/>
    </source>
</evidence>
<dbReference type="Gene3D" id="2.120.10.80">
    <property type="entry name" value="Kelch-type beta propeller"/>
    <property type="match status" value="1"/>
</dbReference>
<feature type="compositionally biased region" description="Low complexity" evidence="2">
    <location>
        <begin position="1184"/>
        <end position="1206"/>
    </location>
</feature>
<dbReference type="InterPro" id="IPR011043">
    <property type="entry name" value="Gal_Oxase/kelch_b-propeller"/>
</dbReference>
<feature type="region of interest" description="Disordered" evidence="2">
    <location>
        <begin position="1"/>
        <end position="24"/>
    </location>
</feature>
<keyword evidence="3" id="KW-0472">Membrane</keyword>
<name>A0A420YEA2_9PEZI</name>
<feature type="compositionally biased region" description="Basic and acidic residues" evidence="2">
    <location>
        <begin position="1481"/>
        <end position="1542"/>
    </location>
</feature>
<feature type="compositionally biased region" description="Acidic residues" evidence="2">
    <location>
        <begin position="1463"/>
        <end position="1480"/>
    </location>
</feature>
<dbReference type="OrthoDB" id="205993at2759"/>
<keyword evidence="3" id="KW-1133">Transmembrane helix</keyword>
<protein>
    <submittedName>
        <fullName evidence="4">Uncharacterized protein</fullName>
    </submittedName>
</protein>
<comment type="caution">
    <text evidence="4">The sequence shown here is derived from an EMBL/GenBank/DDBJ whole genome shotgun (WGS) entry which is preliminary data.</text>
</comment>
<evidence type="ECO:0000256" key="3">
    <source>
        <dbReference type="SAM" id="Phobius"/>
    </source>
</evidence>
<feature type="transmembrane region" description="Helical" evidence="3">
    <location>
        <begin position="916"/>
        <end position="939"/>
    </location>
</feature>
<evidence type="ECO:0000256" key="1">
    <source>
        <dbReference type="SAM" id="Coils"/>
    </source>
</evidence>
<feature type="region of interest" description="Disordered" evidence="2">
    <location>
        <begin position="1309"/>
        <end position="1428"/>
    </location>
</feature>
<feature type="compositionally biased region" description="Polar residues" evidence="2">
    <location>
        <begin position="1271"/>
        <end position="1285"/>
    </location>
</feature>
<evidence type="ECO:0000313" key="5">
    <source>
        <dbReference type="Proteomes" id="UP000275385"/>
    </source>
</evidence>
<feature type="compositionally biased region" description="Polar residues" evidence="2">
    <location>
        <begin position="1362"/>
        <end position="1371"/>
    </location>
</feature>
<reference evidence="4 5" key="1">
    <citation type="submission" date="2018-08" db="EMBL/GenBank/DDBJ databases">
        <title>Draft genome of the lignicolous fungus Coniochaeta pulveracea.</title>
        <authorList>
            <person name="Borstlap C.J."/>
            <person name="De Witt R.N."/>
            <person name="Botha A."/>
            <person name="Volschenk H."/>
        </authorList>
    </citation>
    <scope>NUCLEOTIDE SEQUENCE [LARGE SCALE GENOMIC DNA]</scope>
    <source>
        <strain evidence="4 5">CAB683</strain>
    </source>
</reference>
<feature type="compositionally biased region" description="Basic and acidic residues" evidence="2">
    <location>
        <begin position="1373"/>
        <end position="1393"/>
    </location>
</feature>